<gene>
    <name evidence="9" type="ORF">FVE85_3865</name>
    <name evidence="10" type="ORF">FVE85_7001</name>
</gene>
<evidence type="ECO:0000256" key="1">
    <source>
        <dbReference type="ARBA" id="ARBA00004604"/>
    </source>
</evidence>
<keyword evidence="4 6" id="KW-0539">Nucleus</keyword>
<evidence type="ECO:0000256" key="4">
    <source>
        <dbReference type="ARBA" id="ARBA00023242"/>
    </source>
</evidence>
<reference evidence="9" key="2">
    <citation type="submission" date="2019-09" db="EMBL/GenBank/DDBJ databases">
        <title>Expansion of phycobilisome linker gene families in mesophilic red algae.</title>
        <authorList>
            <person name="Lee J."/>
        </authorList>
    </citation>
    <scope>NUCLEOTIDE SEQUENCE [LARGE SCALE GENOMIC DNA]</scope>
    <source>
        <strain evidence="9">CCMP 1328</strain>
        <tissue evidence="9">Unicellular</tissue>
    </source>
</reference>
<evidence type="ECO:0000256" key="6">
    <source>
        <dbReference type="RuleBase" id="RU366039"/>
    </source>
</evidence>
<comment type="function">
    <text evidence="6">Common component of the spliceosome and rRNA processing machinery.</text>
</comment>
<dbReference type="GO" id="GO:0000398">
    <property type="term" value="P:mRNA splicing, via spliceosome"/>
    <property type="evidence" value="ECO:0007669"/>
    <property type="project" value="UniProtKB-UniRule"/>
</dbReference>
<dbReference type="GO" id="GO:0031120">
    <property type="term" value="P:snRNA pseudouridine synthesis"/>
    <property type="evidence" value="ECO:0007669"/>
    <property type="project" value="UniProtKB-UniRule"/>
</dbReference>
<dbReference type="GO" id="GO:0003723">
    <property type="term" value="F:RNA binding"/>
    <property type="evidence" value="ECO:0007669"/>
    <property type="project" value="UniProtKB-UniRule"/>
</dbReference>
<dbReference type="SUPFAM" id="SSF55315">
    <property type="entry name" value="L30e-like"/>
    <property type="match status" value="1"/>
</dbReference>
<feature type="domain" description="Ribosomal protein eL8/eL30/eS12/Gadd45" evidence="8">
    <location>
        <begin position="73"/>
        <end position="160"/>
    </location>
</feature>
<evidence type="ECO:0000313" key="10">
    <source>
        <dbReference type="EMBL" id="KAA8499416.1"/>
    </source>
</evidence>
<dbReference type="PANTHER" id="PTHR23105">
    <property type="entry name" value="RIBOSOMAL PROTEIN L7AE FAMILY MEMBER"/>
    <property type="match status" value="1"/>
</dbReference>
<dbReference type="Gene3D" id="3.30.1330.30">
    <property type="match status" value="1"/>
</dbReference>
<proteinExistence type="inferred from homology"/>
<dbReference type="InterPro" id="IPR029064">
    <property type="entry name" value="Ribosomal_eL30-like_sf"/>
</dbReference>
<name>A0A5J4YSK0_PORPP</name>
<dbReference type="PRINTS" id="PR00881">
    <property type="entry name" value="L7ARS6FAMILY"/>
</dbReference>
<evidence type="ECO:0000256" key="5">
    <source>
        <dbReference type="ARBA" id="ARBA00023274"/>
    </source>
</evidence>
<evidence type="ECO:0000256" key="2">
    <source>
        <dbReference type="ARBA" id="ARBA00007337"/>
    </source>
</evidence>
<dbReference type="GO" id="GO:0031429">
    <property type="term" value="C:box H/ACA snoRNP complex"/>
    <property type="evidence" value="ECO:0007669"/>
    <property type="project" value="UniProtKB-UniRule"/>
</dbReference>
<keyword evidence="3 6" id="KW-0694">RNA-binding</keyword>
<feature type="compositionally biased region" description="Basic and acidic residues" evidence="7">
    <location>
        <begin position="1"/>
        <end position="20"/>
    </location>
</feature>
<dbReference type="InterPro" id="IPR002415">
    <property type="entry name" value="H/ACA_rnp_Nhp2-like"/>
</dbReference>
<organism evidence="9 11">
    <name type="scientific">Porphyridium purpureum</name>
    <name type="common">Red alga</name>
    <name type="synonym">Porphyridium cruentum</name>
    <dbReference type="NCBI Taxonomy" id="35688"/>
    <lineage>
        <taxon>Eukaryota</taxon>
        <taxon>Rhodophyta</taxon>
        <taxon>Bangiophyceae</taxon>
        <taxon>Porphyridiales</taxon>
        <taxon>Porphyridiaceae</taxon>
        <taxon>Porphyridium</taxon>
    </lineage>
</organism>
<evidence type="ECO:0000313" key="9">
    <source>
        <dbReference type="EMBL" id="KAA8493890.1"/>
    </source>
</evidence>
<dbReference type="InterPro" id="IPR050257">
    <property type="entry name" value="eL8/uL1-like"/>
</dbReference>
<accession>A0A5J4YSK0</accession>
<feature type="compositionally biased region" description="Basic residues" evidence="7">
    <location>
        <begin position="21"/>
        <end position="31"/>
    </location>
</feature>
<comment type="similarity">
    <text evidence="2 6">Belongs to the eukaryotic ribosomal protein eL8 family.</text>
</comment>
<evidence type="ECO:0000313" key="11">
    <source>
        <dbReference type="Proteomes" id="UP000324585"/>
    </source>
</evidence>
<dbReference type="InterPro" id="IPR004038">
    <property type="entry name" value="Ribosomal_eL8/eL30/eS12/Gad45"/>
</dbReference>
<dbReference type="Pfam" id="PF01248">
    <property type="entry name" value="Ribosomal_L7Ae"/>
    <property type="match status" value="1"/>
</dbReference>
<comment type="caution">
    <text evidence="9">The sequence shown here is derived from an EMBL/GenBank/DDBJ whole genome shotgun (WGS) entry which is preliminary data.</text>
</comment>
<dbReference type="EMBL" id="VRMN01000005">
    <property type="protein sequence ID" value="KAA8493890.1"/>
    <property type="molecule type" value="Genomic_DNA"/>
</dbReference>
<dbReference type="AlphaFoldDB" id="A0A5J4YSK0"/>
<dbReference type="OrthoDB" id="5364946at2759"/>
<dbReference type="PRINTS" id="PR00883">
    <property type="entry name" value="NUCLEARHMG"/>
</dbReference>
<dbReference type="EMBL" id="VRMN01000001">
    <property type="protein sequence ID" value="KAA8499416.1"/>
    <property type="molecule type" value="Genomic_DNA"/>
</dbReference>
<protein>
    <recommendedName>
        <fullName evidence="6">H/ACA ribonucleoprotein complex subunit 2</fullName>
    </recommendedName>
    <alternativeName>
        <fullName evidence="6">Nucleolar protein family A member 2</fullName>
    </alternativeName>
</protein>
<sequence>MGSEKKRTREAEAEALETPKKKEKKTKKEKTPKKEKDENVSADTGDAAHPETEKLVYLSPISSPMADPKLAKKILKLVTKAAKAKALRRGIKEVAKAVRKQGKGLCVIAGDIFPIDVISGFPVALEEARIPYCYVPQKVDLGAAALTKRPTSIVLVSADKAADFKDELESCAAAVSKLPVLYKLS</sequence>
<evidence type="ECO:0000256" key="3">
    <source>
        <dbReference type="ARBA" id="ARBA00022884"/>
    </source>
</evidence>
<reference evidence="11" key="1">
    <citation type="journal article" date="2019" name="Nat. Commun.">
        <title>Expansion of phycobilisome linker gene families in mesophilic red algae.</title>
        <authorList>
            <person name="Lee J."/>
            <person name="Kim D."/>
            <person name="Bhattacharya D."/>
            <person name="Yoon H.S."/>
        </authorList>
    </citation>
    <scope>NUCLEOTIDE SEQUENCE [LARGE SCALE GENOMIC DNA]</scope>
    <source>
        <strain evidence="11">CCMP 1328</strain>
    </source>
</reference>
<evidence type="ECO:0000259" key="8">
    <source>
        <dbReference type="Pfam" id="PF01248"/>
    </source>
</evidence>
<comment type="subcellular location">
    <subcellularLocation>
        <location evidence="1 6">Nucleus</location>
        <location evidence="1 6">Nucleolus</location>
    </subcellularLocation>
</comment>
<dbReference type="Proteomes" id="UP000324585">
    <property type="component" value="Unassembled WGS sequence"/>
</dbReference>
<keyword evidence="5 6" id="KW-0687">Ribonucleoprotein</keyword>
<comment type="function">
    <text evidence="6">Required for ribosome biogenesis. Part of a complex which catalyzes pseudouridylation of rRNA. This involves the isomerization of uridine such that the ribose is subsequently attached to C5, instead of the normal N1. Pseudouridine ('psi') residues may serve to stabilize the conformation of rRNAs.</text>
</comment>
<dbReference type="OMA" id="SHIPAVC"/>
<evidence type="ECO:0000256" key="7">
    <source>
        <dbReference type="SAM" id="MobiDB-lite"/>
    </source>
</evidence>
<feature type="region of interest" description="Disordered" evidence="7">
    <location>
        <begin position="1"/>
        <end position="53"/>
    </location>
</feature>
<dbReference type="InterPro" id="IPR018492">
    <property type="entry name" value="Ribosomal_eL8/Nhp2"/>
</dbReference>
<keyword evidence="11" id="KW-1185">Reference proteome</keyword>